<name>A0AAP0ESU2_9MAGN</name>
<dbReference type="Proteomes" id="UP001420932">
    <property type="component" value="Unassembled WGS sequence"/>
</dbReference>
<evidence type="ECO:0000313" key="2">
    <source>
        <dbReference type="EMBL" id="KAK9098764.1"/>
    </source>
</evidence>
<comment type="caution">
    <text evidence="2">The sequence shown here is derived from an EMBL/GenBank/DDBJ whole genome shotgun (WGS) entry which is preliminary data.</text>
</comment>
<keyword evidence="3" id="KW-1185">Reference proteome</keyword>
<proteinExistence type="predicted"/>
<dbReference type="AlphaFoldDB" id="A0AAP0ESU2"/>
<organism evidence="2 3">
    <name type="scientific">Stephania yunnanensis</name>
    <dbReference type="NCBI Taxonomy" id="152371"/>
    <lineage>
        <taxon>Eukaryota</taxon>
        <taxon>Viridiplantae</taxon>
        <taxon>Streptophyta</taxon>
        <taxon>Embryophyta</taxon>
        <taxon>Tracheophyta</taxon>
        <taxon>Spermatophyta</taxon>
        <taxon>Magnoliopsida</taxon>
        <taxon>Ranunculales</taxon>
        <taxon>Menispermaceae</taxon>
        <taxon>Menispermoideae</taxon>
        <taxon>Cissampelideae</taxon>
        <taxon>Stephania</taxon>
    </lineage>
</organism>
<gene>
    <name evidence="2" type="ORF">Syun_025809</name>
</gene>
<reference evidence="2 3" key="1">
    <citation type="submission" date="2024-01" db="EMBL/GenBank/DDBJ databases">
        <title>Genome assemblies of Stephania.</title>
        <authorList>
            <person name="Yang L."/>
        </authorList>
    </citation>
    <scope>NUCLEOTIDE SEQUENCE [LARGE SCALE GENOMIC DNA]</scope>
    <source>
        <strain evidence="2">YNDBR</strain>
        <tissue evidence="2">Leaf</tissue>
    </source>
</reference>
<feature type="region of interest" description="Disordered" evidence="1">
    <location>
        <begin position="37"/>
        <end position="70"/>
    </location>
</feature>
<accession>A0AAP0ESU2</accession>
<feature type="compositionally biased region" description="Polar residues" evidence="1">
    <location>
        <begin position="42"/>
        <end position="57"/>
    </location>
</feature>
<evidence type="ECO:0000313" key="3">
    <source>
        <dbReference type="Proteomes" id="UP001420932"/>
    </source>
</evidence>
<dbReference type="EMBL" id="JBBNAF010000011">
    <property type="protein sequence ID" value="KAK9098764.1"/>
    <property type="molecule type" value="Genomic_DNA"/>
</dbReference>
<sequence>MRTQTVSYWKDKQHATQILGARACPSSGDDVEAEALNVPVRSRSSGVETTTSQRQASSGGGRNAVEPEHNLYPPFLDGPIDGFLQKCYKDHVAASIWVGDCHPLLKCINHGAQITEWDL</sequence>
<protein>
    <submittedName>
        <fullName evidence="2">Uncharacterized protein</fullName>
    </submittedName>
</protein>
<evidence type="ECO:0000256" key="1">
    <source>
        <dbReference type="SAM" id="MobiDB-lite"/>
    </source>
</evidence>